<proteinExistence type="predicted"/>
<sequence length="194" mass="21023">MTPTVTTPTMAATHTPATERHGSALVVFEGSRRMLWRRPGPGRWRPAGIWPEAAEAAALAAHLAARRNLLVVLDGTEHTVSLLLEELAAAPASVRRLAPGPHRDEPVDVRIPVLDWLPAPLRHPGLAFLRTGREAARRTPAALLPPLLLDEPAPDRPYLRFALRTQRGGVGPGRLADAVNHLFGPVSRAGDRRP</sequence>
<accession>A0ABV9WSQ4</accession>
<gene>
    <name evidence="1" type="ORF">ACFPRC_14215</name>
</gene>
<organism evidence="1 2">
    <name type="scientific">Streptomyces lienomycini</name>
    <dbReference type="NCBI Taxonomy" id="284035"/>
    <lineage>
        <taxon>Bacteria</taxon>
        <taxon>Bacillati</taxon>
        <taxon>Actinomycetota</taxon>
        <taxon>Actinomycetes</taxon>
        <taxon>Kitasatosporales</taxon>
        <taxon>Streptomycetaceae</taxon>
        <taxon>Streptomyces</taxon>
    </lineage>
</organism>
<dbReference type="Proteomes" id="UP001595855">
    <property type="component" value="Unassembled WGS sequence"/>
</dbReference>
<dbReference type="EMBL" id="JBHSJO010000001">
    <property type="protein sequence ID" value="MFC5016037.1"/>
    <property type="molecule type" value="Genomic_DNA"/>
</dbReference>
<reference evidence="2" key="1">
    <citation type="journal article" date="2019" name="Int. J. Syst. Evol. Microbiol.">
        <title>The Global Catalogue of Microorganisms (GCM) 10K type strain sequencing project: providing services to taxonomists for standard genome sequencing and annotation.</title>
        <authorList>
            <consortium name="The Broad Institute Genomics Platform"/>
            <consortium name="The Broad Institute Genome Sequencing Center for Infectious Disease"/>
            <person name="Wu L."/>
            <person name="Ma J."/>
        </authorList>
    </citation>
    <scope>NUCLEOTIDE SEQUENCE [LARGE SCALE GENOMIC DNA]</scope>
    <source>
        <strain evidence="2">CGMCC 4.1542</strain>
    </source>
</reference>
<dbReference type="RefSeq" id="WP_271319874.1">
    <property type="nucleotide sequence ID" value="NZ_BAAATN010000004.1"/>
</dbReference>
<evidence type="ECO:0000313" key="2">
    <source>
        <dbReference type="Proteomes" id="UP001595855"/>
    </source>
</evidence>
<keyword evidence="2" id="KW-1185">Reference proteome</keyword>
<evidence type="ECO:0000313" key="1">
    <source>
        <dbReference type="EMBL" id="MFC5016037.1"/>
    </source>
</evidence>
<protein>
    <submittedName>
        <fullName evidence="1">Uncharacterized protein</fullName>
    </submittedName>
</protein>
<name>A0ABV9WSQ4_9ACTN</name>
<comment type="caution">
    <text evidence="1">The sequence shown here is derived from an EMBL/GenBank/DDBJ whole genome shotgun (WGS) entry which is preliminary data.</text>
</comment>